<dbReference type="Proteomes" id="UP000823388">
    <property type="component" value="Chromosome 6K"/>
</dbReference>
<dbReference type="Gene3D" id="2.60.40.2310">
    <property type="match status" value="1"/>
</dbReference>
<keyword evidence="2 7" id="KW-0645">Protease</keyword>
<feature type="domain" description="Subtilisin-like protease fibronectin type-III" evidence="10">
    <location>
        <begin position="625"/>
        <end position="708"/>
    </location>
</feature>
<dbReference type="GO" id="GO:0004252">
    <property type="term" value="F:serine-type endopeptidase activity"/>
    <property type="evidence" value="ECO:0007669"/>
    <property type="project" value="UniProtKB-UniRule"/>
</dbReference>
<evidence type="ECO:0000313" key="12">
    <source>
        <dbReference type="Proteomes" id="UP000823388"/>
    </source>
</evidence>
<dbReference type="Pfam" id="PF17766">
    <property type="entry name" value="fn3_6"/>
    <property type="match status" value="1"/>
</dbReference>
<dbReference type="Pfam" id="PF00082">
    <property type="entry name" value="Peptidase_S8"/>
    <property type="match status" value="1"/>
</dbReference>
<dbReference type="PROSITE" id="PS51892">
    <property type="entry name" value="SUBTILASE"/>
    <property type="match status" value="1"/>
</dbReference>
<evidence type="ECO:0000256" key="8">
    <source>
        <dbReference type="SAM" id="SignalP"/>
    </source>
</evidence>
<dbReference type="SUPFAM" id="SSF52743">
    <property type="entry name" value="Subtilisin-like"/>
    <property type="match status" value="1"/>
</dbReference>
<feature type="active site" description="Charge relay system" evidence="6 7">
    <location>
        <position position="183"/>
    </location>
</feature>
<dbReference type="InterPro" id="IPR000209">
    <property type="entry name" value="Peptidase_S8/S53_dom"/>
</dbReference>
<protein>
    <submittedName>
        <fullName evidence="11">Uncharacterized protein</fullName>
    </submittedName>
</protein>
<accession>A0A8T0RC03</accession>
<evidence type="ECO:0000259" key="10">
    <source>
        <dbReference type="Pfam" id="PF17766"/>
    </source>
</evidence>
<feature type="domain" description="Peptidase S8/S53" evidence="9">
    <location>
        <begin position="121"/>
        <end position="571"/>
    </location>
</feature>
<evidence type="ECO:0000256" key="5">
    <source>
        <dbReference type="ARBA" id="ARBA00022825"/>
    </source>
</evidence>
<dbReference type="PANTHER" id="PTHR10795">
    <property type="entry name" value="PROPROTEIN CONVERTASE SUBTILISIN/KEXIN"/>
    <property type="match status" value="1"/>
</dbReference>
<dbReference type="CDD" id="cd02120">
    <property type="entry name" value="PA_subtilisin_like"/>
    <property type="match status" value="1"/>
</dbReference>
<name>A0A8T0RC03_PANVG</name>
<feature type="signal peptide" evidence="8">
    <location>
        <begin position="1"/>
        <end position="18"/>
    </location>
</feature>
<dbReference type="AlphaFoldDB" id="A0A8T0RC03"/>
<dbReference type="Gene3D" id="3.50.30.30">
    <property type="match status" value="1"/>
</dbReference>
<keyword evidence="3 8" id="KW-0732">Signal</keyword>
<evidence type="ECO:0000256" key="2">
    <source>
        <dbReference type="ARBA" id="ARBA00022670"/>
    </source>
</evidence>
<dbReference type="InterPro" id="IPR036852">
    <property type="entry name" value="Peptidase_S8/S53_dom_sf"/>
</dbReference>
<evidence type="ECO:0000256" key="6">
    <source>
        <dbReference type="PIRSR" id="PIRSR615500-1"/>
    </source>
</evidence>
<evidence type="ECO:0000256" key="3">
    <source>
        <dbReference type="ARBA" id="ARBA00022729"/>
    </source>
</evidence>
<feature type="active site" description="Charge relay system" evidence="6 7">
    <location>
        <position position="130"/>
    </location>
</feature>
<keyword evidence="4 7" id="KW-0378">Hydrolase</keyword>
<dbReference type="InterPro" id="IPR045051">
    <property type="entry name" value="SBT"/>
</dbReference>
<organism evidence="11 12">
    <name type="scientific">Panicum virgatum</name>
    <name type="common">Blackwell switchgrass</name>
    <dbReference type="NCBI Taxonomy" id="38727"/>
    <lineage>
        <taxon>Eukaryota</taxon>
        <taxon>Viridiplantae</taxon>
        <taxon>Streptophyta</taxon>
        <taxon>Embryophyta</taxon>
        <taxon>Tracheophyta</taxon>
        <taxon>Spermatophyta</taxon>
        <taxon>Magnoliopsida</taxon>
        <taxon>Liliopsida</taxon>
        <taxon>Poales</taxon>
        <taxon>Poaceae</taxon>
        <taxon>PACMAD clade</taxon>
        <taxon>Panicoideae</taxon>
        <taxon>Panicodae</taxon>
        <taxon>Paniceae</taxon>
        <taxon>Panicinae</taxon>
        <taxon>Panicum</taxon>
        <taxon>Panicum sect. Hiantes</taxon>
    </lineage>
</organism>
<dbReference type="PRINTS" id="PR00723">
    <property type="entry name" value="SUBTILISIN"/>
</dbReference>
<comment type="caution">
    <text evidence="11">The sequence shown here is derived from an EMBL/GenBank/DDBJ whole genome shotgun (WGS) entry which is preliminary data.</text>
</comment>
<dbReference type="InterPro" id="IPR041469">
    <property type="entry name" value="Subtilisin-like_FN3"/>
</dbReference>
<keyword evidence="12" id="KW-1185">Reference proteome</keyword>
<dbReference type="InterPro" id="IPR023828">
    <property type="entry name" value="Peptidase_S8_Ser-AS"/>
</dbReference>
<evidence type="ECO:0000313" key="11">
    <source>
        <dbReference type="EMBL" id="KAG2583371.1"/>
    </source>
</evidence>
<dbReference type="Gene3D" id="3.40.50.200">
    <property type="entry name" value="Peptidase S8/S53 domain"/>
    <property type="match status" value="1"/>
</dbReference>
<feature type="chain" id="PRO_5035733846" evidence="8">
    <location>
        <begin position="19"/>
        <end position="712"/>
    </location>
</feature>
<dbReference type="InterPro" id="IPR015500">
    <property type="entry name" value="Peptidase_S8_subtilisin-rel"/>
</dbReference>
<proteinExistence type="inferred from homology"/>
<reference evidence="11" key="1">
    <citation type="submission" date="2020-05" db="EMBL/GenBank/DDBJ databases">
        <title>WGS assembly of Panicum virgatum.</title>
        <authorList>
            <person name="Lovell J.T."/>
            <person name="Jenkins J."/>
            <person name="Shu S."/>
            <person name="Juenger T.E."/>
            <person name="Schmutz J."/>
        </authorList>
    </citation>
    <scope>NUCLEOTIDE SEQUENCE</scope>
    <source>
        <strain evidence="11">AP13</strain>
    </source>
</reference>
<evidence type="ECO:0000256" key="7">
    <source>
        <dbReference type="PROSITE-ProRule" id="PRU01240"/>
    </source>
</evidence>
<evidence type="ECO:0000256" key="4">
    <source>
        <dbReference type="ARBA" id="ARBA00022801"/>
    </source>
</evidence>
<feature type="active site" description="Charge relay system" evidence="6 7">
    <location>
        <position position="512"/>
    </location>
</feature>
<dbReference type="GO" id="GO:0006508">
    <property type="term" value="P:proteolysis"/>
    <property type="evidence" value="ECO:0007669"/>
    <property type="project" value="UniProtKB-KW"/>
</dbReference>
<evidence type="ECO:0000256" key="1">
    <source>
        <dbReference type="ARBA" id="ARBA00011073"/>
    </source>
</evidence>
<sequence>MARRLLLLVAAVVLLCTAEWHLSYIVYLGAHAYGRDASPKEHARATESHHELLGSVLGRLDLLLLHEEEDVANQIAKHPDVVTVLESKMLKLHTTRSWDFMDLERDGQILPESIWKHAKFGQDVIIANLDSAVEPWKDSCLDTVKYAVPCNKKLIGAKYFNKDMLLNNPAVVDANWTRDTKGHGTHTLSTAGGSFVPRASLFGYANGTAKGGAPRARVAAYKVCWSGECATADVLAGFEAAIHDGADVISVSFGQDAPLADVQSLFHEAVTLGSLHAATQGISVVCSAGNSGPYDDTAVNAAPWVITVAASTVNRDFPNVLTLGNSARMKGMSLESTTLHSSTLYPMVDARHAGHANTSSLAALPVRNGHAGPRQGEGQDRRAWPCSTPAGAGMILANNRMDGDDIVADPHVLPATMITYSEAVALHNYMTSTSNPVANISPSKTTEVGVKNSPSIARFSSRGPSGMLPSVMKPDIAAPRVDILAVFTEYVSPTELSSDKRWLEYAILSGTSMSCPHNSGVIGLLKAARPECSPAAMRSAIMTTTRTQDNTGAPMRDHDGKEANTFAYGAGNVHPNRAVDPGLVYDAAPEDYFTFLCSMGFGPADMKWLSAGKFAYPDKASLMEDLNYPSIMVPALRGSQTTVARRLRNVGRPARYVKPTVLEFSKIGEEKTFNVTVTSQKDKVRIGYLFGKLVWTDGTHYVRSPVAVNALA</sequence>
<evidence type="ECO:0000259" key="9">
    <source>
        <dbReference type="Pfam" id="PF00082"/>
    </source>
</evidence>
<dbReference type="PROSITE" id="PS00138">
    <property type="entry name" value="SUBTILASE_SER"/>
    <property type="match status" value="1"/>
</dbReference>
<keyword evidence="5 7" id="KW-0720">Serine protease</keyword>
<comment type="similarity">
    <text evidence="1 7">Belongs to the peptidase S8 family.</text>
</comment>
<dbReference type="EMBL" id="CM029047">
    <property type="protein sequence ID" value="KAG2583371.1"/>
    <property type="molecule type" value="Genomic_DNA"/>
</dbReference>
<gene>
    <name evidence="11" type="ORF">PVAP13_6KG181912</name>
</gene>